<dbReference type="Proteomes" id="UP001224775">
    <property type="component" value="Unassembled WGS sequence"/>
</dbReference>
<name>A0AAD8YG53_9STRA</name>
<protein>
    <submittedName>
        <fullName evidence="2">Uncharacterized protein</fullName>
    </submittedName>
</protein>
<evidence type="ECO:0000313" key="3">
    <source>
        <dbReference type="Proteomes" id="UP001224775"/>
    </source>
</evidence>
<dbReference type="AlphaFoldDB" id="A0AAD8YG53"/>
<dbReference type="EMBL" id="JATAAI010000006">
    <property type="protein sequence ID" value="KAK1744832.1"/>
    <property type="molecule type" value="Genomic_DNA"/>
</dbReference>
<organism evidence="2 3">
    <name type="scientific">Skeletonema marinoi</name>
    <dbReference type="NCBI Taxonomy" id="267567"/>
    <lineage>
        <taxon>Eukaryota</taxon>
        <taxon>Sar</taxon>
        <taxon>Stramenopiles</taxon>
        <taxon>Ochrophyta</taxon>
        <taxon>Bacillariophyta</taxon>
        <taxon>Coscinodiscophyceae</taxon>
        <taxon>Thalassiosirophycidae</taxon>
        <taxon>Thalassiosirales</taxon>
        <taxon>Skeletonemataceae</taxon>
        <taxon>Skeletonema</taxon>
        <taxon>Skeletonema marinoi-dohrnii complex</taxon>
    </lineage>
</organism>
<gene>
    <name evidence="2" type="ORF">QTG54_004123</name>
</gene>
<accession>A0AAD8YG53</accession>
<evidence type="ECO:0000313" key="2">
    <source>
        <dbReference type="EMBL" id="KAK1744832.1"/>
    </source>
</evidence>
<feature type="region of interest" description="Disordered" evidence="1">
    <location>
        <begin position="68"/>
        <end position="125"/>
    </location>
</feature>
<evidence type="ECO:0000256" key="1">
    <source>
        <dbReference type="SAM" id="MobiDB-lite"/>
    </source>
</evidence>
<keyword evidence="3" id="KW-1185">Reference proteome</keyword>
<feature type="compositionally biased region" description="Basic and acidic residues" evidence="1">
    <location>
        <begin position="104"/>
        <end position="115"/>
    </location>
</feature>
<proteinExistence type="predicted"/>
<feature type="compositionally biased region" description="Polar residues" evidence="1">
    <location>
        <begin position="76"/>
        <end position="86"/>
    </location>
</feature>
<sequence>MIDLPVSELRLSSTDDTKPHKISEEELATLARRCLIDVRRLSPDRRDQLRVDIAGIMRCASVMLDSKKLGIDGDNNDASLDNTLTDQEVYDDPRGLGRMPLRRNSLETEQRDEWKLNGSKNPRRY</sequence>
<comment type="caution">
    <text evidence="2">The sequence shown here is derived from an EMBL/GenBank/DDBJ whole genome shotgun (WGS) entry which is preliminary data.</text>
</comment>
<reference evidence="2" key="1">
    <citation type="submission" date="2023-06" db="EMBL/GenBank/DDBJ databases">
        <title>Survivors Of The Sea: Transcriptome response of Skeletonema marinoi to long-term dormancy.</title>
        <authorList>
            <person name="Pinder M.I.M."/>
            <person name="Kourtchenko O."/>
            <person name="Robertson E.K."/>
            <person name="Larsson T."/>
            <person name="Maumus F."/>
            <person name="Osuna-Cruz C.M."/>
            <person name="Vancaester E."/>
            <person name="Stenow R."/>
            <person name="Vandepoele K."/>
            <person name="Ploug H."/>
            <person name="Bruchert V."/>
            <person name="Godhe A."/>
            <person name="Topel M."/>
        </authorList>
    </citation>
    <scope>NUCLEOTIDE SEQUENCE</scope>
    <source>
        <strain evidence="2">R05AC</strain>
    </source>
</reference>